<dbReference type="Proteomes" id="UP000682733">
    <property type="component" value="Unassembled WGS sequence"/>
</dbReference>
<comment type="caution">
    <text evidence="6">The sequence shown here is derived from an EMBL/GenBank/DDBJ whole genome shotgun (WGS) entry which is preliminary data.</text>
</comment>
<dbReference type="AlphaFoldDB" id="A0A8S2H1M7"/>
<dbReference type="InterPro" id="IPR027417">
    <property type="entry name" value="P-loop_NTPase"/>
</dbReference>
<dbReference type="InterPro" id="IPR017871">
    <property type="entry name" value="ABC_transporter-like_CS"/>
</dbReference>
<dbReference type="PROSITE" id="PS50893">
    <property type="entry name" value="ABC_TRANSPORTER_2"/>
    <property type="match status" value="1"/>
</dbReference>
<dbReference type="InterPro" id="IPR003439">
    <property type="entry name" value="ABC_transporter-like_ATP-bd"/>
</dbReference>
<feature type="domain" description="ABC transporter" evidence="4">
    <location>
        <begin position="25"/>
        <end position="255"/>
    </location>
</feature>
<evidence type="ECO:0000313" key="5">
    <source>
        <dbReference type="EMBL" id="CAF0798120.1"/>
    </source>
</evidence>
<keyword evidence="3" id="KW-0067">ATP-binding</keyword>
<dbReference type="EMBL" id="CAJOBA010001182">
    <property type="protein sequence ID" value="CAF3581305.1"/>
    <property type="molecule type" value="Genomic_DNA"/>
</dbReference>
<reference evidence="6" key="1">
    <citation type="submission" date="2021-02" db="EMBL/GenBank/DDBJ databases">
        <authorList>
            <person name="Nowell W R."/>
        </authorList>
    </citation>
    <scope>NUCLEOTIDE SEQUENCE</scope>
</reference>
<evidence type="ECO:0000256" key="3">
    <source>
        <dbReference type="ARBA" id="ARBA00022840"/>
    </source>
</evidence>
<protein>
    <recommendedName>
        <fullName evidence="4">ABC transporter domain-containing protein</fullName>
    </recommendedName>
</protein>
<dbReference type="InterPro" id="IPR003593">
    <property type="entry name" value="AAA+_ATPase"/>
</dbReference>
<name>A0A8S2H1M7_9BILA</name>
<gene>
    <name evidence="5" type="ORF">OVA965_LOCUS4499</name>
    <name evidence="6" type="ORF">TMI583_LOCUS4497</name>
</gene>
<accession>A0A8S2H1M7</accession>
<evidence type="ECO:0000256" key="2">
    <source>
        <dbReference type="ARBA" id="ARBA00022741"/>
    </source>
</evidence>
<dbReference type="EMBL" id="CAJNOK010001182">
    <property type="protein sequence ID" value="CAF0798120.1"/>
    <property type="molecule type" value="Genomic_DNA"/>
</dbReference>
<evidence type="ECO:0000259" key="4">
    <source>
        <dbReference type="PROSITE" id="PS50893"/>
    </source>
</evidence>
<dbReference type="SMART" id="SM00382">
    <property type="entry name" value="AAA"/>
    <property type="match status" value="1"/>
</dbReference>
<dbReference type="SUPFAM" id="SSF52540">
    <property type="entry name" value="P-loop containing nucleoside triphosphate hydrolases"/>
    <property type="match status" value="1"/>
</dbReference>
<proteinExistence type="predicted"/>
<keyword evidence="2" id="KW-0547">Nucleotide-binding</keyword>
<dbReference type="PROSITE" id="PS00211">
    <property type="entry name" value="ABC_TRANSPORTER_1"/>
    <property type="match status" value="1"/>
</dbReference>
<evidence type="ECO:0000313" key="6">
    <source>
        <dbReference type="EMBL" id="CAF3581305.1"/>
    </source>
</evidence>
<evidence type="ECO:0000256" key="1">
    <source>
        <dbReference type="ARBA" id="ARBA00022448"/>
    </source>
</evidence>
<dbReference type="GO" id="GO:0016887">
    <property type="term" value="F:ATP hydrolysis activity"/>
    <property type="evidence" value="ECO:0007669"/>
    <property type="project" value="InterPro"/>
</dbReference>
<dbReference type="PANTHER" id="PTHR42939">
    <property type="entry name" value="ABC TRANSPORTER ATP-BINDING PROTEIN ALBC-RELATED"/>
    <property type="match status" value="1"/>
</dbReference>
<dbReference type="InterPro" id="IPR051782">
    <property type="entry name" value="ABC_Transporter_VariousFunc"/>
</dbReference>
<organism evidence="6 7">
    <name type="scientific">Didymodactylos carnosus</name>
    <dbReference type="NCBI Taxonomy" id="1234261"/>
    <lineage>
        <taxon>Eukaryota</taxon>
        <taxon>Metazoa</taxon>
        <taxon>Spiralia</taxon>
        <taxon>Gnathifera</taxon>
        <taxon>Rotifera</taxon>
        <taxon>Eurotatoria</taxon>
        <taxon>Bdelloidea</taxon>
        <taxon>Philodinida</taxon>
        <taxon>Philodinidae</taxon>
        <taxon>Didymodactylos</taxon>
    </lineage>
</organism>
<sequence>MHKPTTQINIEHEETVSPTHLANPLMIENLTKQYAGRPVPAIDKISFTIRRGEFHAFIGANGAGKTTSIKSIVGAYARYEGSIKIFGHKNTSKEAKANLGYIPEKADFPTSMSLAVYLICMAKLSGKTRKESKVLVAGILKTLGMQKVAKKSPNGFSSGQKKKVLLAQALLHNPKLLVMDEPAANLDPKARMDFFDSLKVLQKKGVSIMISSHILAELTKYADSVTIIDGGKVVLSGNLKELAARDGARYEIGASDGKVLNHVLRSYGIHFKPTEGGHVIAELPAQDDWFKIQRQLTDRKVSVRYFMPLATDLESLYREYVIKGSVDTGIGATA</sequence>
<dbReference type="Gene3D" id="3.40.50.300">
    <property type="entry name" value="P-loop containing nucleotide triphosphate hydrolases"/>
    <property type="match status" value="1"/>
</dbReference>
<evidence type="ECO:0000313" key="7">
    <source>
        <dbReference type="Proteomes" id="UP000682733"/>
    </source>
</evidence>
<dbReference type="Pfam" id="PF00005">
    <property type="entry name" value="ABC_tran"/>
    <property type="match status" value="1"/>
</dbReference>
<dbReference type="CDD" id="cd03230">
    <property type="entry name" value="ABC_DR_subfamily_A"/>
    <property type="match status" value="1"/>
</dbReference>
<dbReference type="GO" id="GO:0005524">
    <property type="term" value="F:ATP binding"/>
    <property type="evidence" value="ECO:0007669"/>
    <property type="project" value="UniProtKB-KW"/>
</dbReference>
<dbReference type="Proteomes" id="UP000677228">
    <property type="component" value="Unassembled WGS sequence"/>
</dbReference>
<keyword evidence="1" id="KW-0813">Transport</keyword>
<dbReference type="PANTHER" id="PTHR42939:SF1">
    <property type="entry name" value="ABC TRANSPORTER ATP-BINDING PROTEIN ALBC-RELATED"/>
    <property type="match status" value="1"/>
</dbReference>